<dbReference type="EMBL" id="CAVMJV010000011">
    <property type="protein sequence ID" value="CAK5043912.1"/>
    <property type="molecule type" value="Genomic_DNA"/>
</dbReference>
<evidence type="ECO:0000313" key="2">
    <source>
        <dbReference type="Proteomes" id="UP001497535"/>
    </source>
</evidence>
<dbReference type="Proteomes" id="UP001497535">
    <property type="component" value="Unassembled WGS sequence"/>
</dbReference>
<name>A0ACB0YEY7_MELEN</name>
<keyword evidence="2" id="KW-1185">Reference proteome</keyword>
<protein>
    <submittedName>
        <fullName evidence="1">Uncharacterized protein</fullName>
    </submittedName>
</protein>
<organism evidence="1 2">
    <name type="scientific">Meloidogyne enterolobii</name>
    <name type="common">Root-knot nematode worm</name>
    <name type="synonym">Meloidogyne mayaguensis</name>
    <dbReference type="NCBI Taxonomy" id="390850"/>
    <lineage>
        <taxon>Eukaryota</taxon>
        <taxon>Metazoa</taxon>
        <taxon>Ecdysozoa</taxon>
        <taxon>Nematoda</taxon>
        <taxon>Chromadorea</taxon>
        <taxon>Rhabditida</taxon>
        <taxon>Tylenchina</taxon>
        <taxon>Tylenchomorpha</taxon>
        <taxon>Tylenchoidea</taxon>
        <taxon>Meloidogynidae</taxon>
        <taxon>Meloidogyninae</taxon>
        <taxon>Meloidogyne</taxon>
    </lineage>
</organism>
<evidence type="ECO:0000313" key="1">
    <source>
        <dbReference type="EMBL" id="CAK5043912.1"/>
    </source>
</evidence>
<sequence>MKFISVLLLLIFNSILWSIINSVKNNKNKNEMIRVEKPSKNLYKIFNDEAESSVALQLEKYRETLKPNTKITKKQKTENNEEKKLKRKEYMKDYYHQHKKEKQCYNRNYHQNNKKKICESKRKYRLKKKNEREILDKDRSELGNIHDNNEKTSFVSSQNDDFIRKETTGNNENEKKFNRTEYKKNYDQKNKEKIREYNRNYHLKRKYEKGNSQNDNYINKGKSPIECSENVQANNKEGNDNTEGTAFVNPLADDCENNLADTNACPYEQPNVQLPYSPHIQQLDNHDDLIDLSLSDDSYFLDYLNSFPNT</sequence>
<accession>A0ACB0YEY7</accession>
<gene>
    <name evidence="1" type="ORF">MENTE1834_LOCUS11290</name>
</gene>
<proteinExistence type="predicted"/>
<comment type="caution">
    <text evidence="1">The sequence shown here is derived from an EMBL/GenBank/DDBJ whole genome shotgun (WGS) entry which is preliminary data.</text>
</comment>
<reference evidence="1" key="1">
    <citation type="submission" date="2023-11" db="EMBL/GenBank/DDBJ databases">
        <authorList>
            <person name="Poullet M."/>
        </authorList>
    </citation>
    <scope>NUCLEOTIDE SEQUENCE</scope>
    <source>
        <strain evidence="1">E1834</strain>
    </source>
</reference>